<accession>A0A1L8EZ03</accession>
<evidence type="ECO:0000256" key="6">
    <source>
        <dbReference type="ARBA" id="ARBA00022553"/>
    </source>
</evidence>
<comment type="function">
    <text evidence="17">Component of the RNF20/40 E3 ubiquitin-protein ligase complex that mediates monoubiquitination of 'Lys-120' of histone H2B (H2BK120ub1). H2BK120ub1 gives a specific tag for epigenetic transcriptional activation and is also prerequisite for histone H3 'Lys-4' and 'Lys-79' methylation (H3K4me and H3K79me, respectively). It thereby plays a central role in histone code and gene regulation. The RNF20/40 complex forms a H2B ubiquitin ligase complex in cooperation with the E2 enzyme UBE2A or UBE2B; reports about the cooperation with UBE2E1/UBCH are contradictory. Required for transcriptional activation of Hox genes.</text>
</comment>
<dbReference type="InterPro" id="IPR001841">
    <property type="entry name" value="Znf_RING"/>
</dbReference>
<dbReference type="InterPro" id="IPR058643">
    <property type="entry name" value="BRE1-like_CC"/>
</dbReference>
<evidence type="ECO:0000256" key="3">
    <source>
        <dbReference type="ARBA" id="ARBA00004906"/>
    </source>
</evidence>
<dbReference type="SMART" id="SM00184">
    <property type="entry name" value="RING"/>
    <property type="match status" value="1"/>
</dbReference>
<keyword evidence="7 19" id="KW-0808">Transferase</keyword>
<evidence type="ECO:0000256" key="15">
    <source>
        <dbReference type="ARBA" id="ARBA00023054"/>
    </source>
</evidence>
<feature type="region of interest" description="Disordered" evidence="21">
    <location>
        <begin position="1"/>
        <end position="31"/>
    </location>
</feature>
<dbReference type="AlphaFoldDB" id="A0A1L8EZ03"/>
<keyword evidence="15 19" id="KW-0175">Coiled coil</keyword>
<keyword evidence="23" id="KW-1185">Reference proteome</keyword>
<dbReference type="InterPro" id="IPR017907">
    <property type="entry name" value="Znf_RING_CS"/>
</dbReference>
<dbReference type="GO" id="GO:0033503">
    <property type="term" value="C:HULC complex"/>
    <property type="evidence" value="ECO:0000318"/>
    <property type="project" value="GO_Central"/>
</dbReference>
<evidence type="ECO:0000256" key="21">
    <source>
        <dbReference type="SAM" id="MobiDB-lite"/>
    </source>
</evidence>
<evidence type="ECO:0000256" key="13">
    <source>
        <dbReference type="ARBA" id="ARBA00022853"/>
    </source>
</evidence>
<evidence type="ECO:0000256" key="10">
    <source>
        <dbReference type="ARBA" id="ARBA00022786"/>
    </source>
</evidence>
<evidence type="ECO:0000256" key="9">
    <source>
        <dbReference type="ARBA" id="ARBA00022771"/>
    </source>
</evidence>
<dbReference type="AGR" id="Xenbase:XB-GENE-17330240"/>
<feature type="compositionally biased region" description="Basic and acidic residues" evidence="21">
    <location>
        <begin position="558"/>
        <end position="569"/>
    </location>
</feature>
<dbReference type="InterPro" id="IPR013956">
    <property type="entry name" value="E3_ubiquit_lig_Bre1"/>
</dbReference>
<evidence type="ECO:0000256" key="8">
    <source>
        <dbReference type="ARBA" id="ARBA00022723"/>
    </source>
</evidence>
<dbReference type="KEGG" id="xla:398495"/>
<dbReference type="InterPro" id="IPR058642">
    <property type="entry name" value="BRE1A/B-like_dom"/>
</dbReference>
<feature type="coiled-coil region" evidence="20">
    <location>
        <begin position="642"/>
        <end position="824"/>
    </location>
</feature>
<dbReference type="RefSeq" id="XP_018092198.1">
    <property type="nucleotide sequence ID" value="XM_018236709.2"/>
</dbReference>
<keyword evidence="14" id="KW-0007">Acetylation</keyword>
<feature type="coiled-coil region" evidence="20">
    <location>
        <begin position="351"/>
        <end position="388"/>
    </location>
</feature>
<dbReference type="Bgee" id="398495">
    <property type="expression patterns" value="Expressed in neurula embryo and 18 other cell types or tissues"/>
</dbReference>
<dbReference type="CTD" id="398495"/>
<dbReference type="OrthoDB" id="10266039at2759"/>
<evidence type="ECO:0000256" key="20">
    <source>
        <dbReference type="SAM" id="Coils"/>
    </source>
</evidence>
<protein>
    <recommendedName>
        <fullName evidence="19">E3 ubiquitin protein ligase</fullName>
        <ecNumber evidence="19">2.3.2.27</ecNumber>
    </recommendedName>
</protein>
<dbReference type="GO" id="GO:0008270">
    <property type="term" value="F:zinc ion binding"/>
    <property type="evidence" value="ECO:0007669"/>
    <property type="project" value="UniProtKB-KW"/>
</dbReference>
<evidence type="ECO:0000256" key="7">
    <source>
        <dbReference type="ARBA" id="ARBA00022679"/>
    </source>
</evidence>
<evidence type="ECO:0000313" key="23">
    <source>
        <dbReference type="Proteomes" id="UP000186698"/>
    </source>
</evidence>
<sequence>MSGAGSKRASSDNGSGPSEKKSNLGDKTPTTLIEPIRLGGISSTEEMDMKVLQFKNKKLAERLEQRQGFEDELREKIEKLEKRQATDDATLLIVNRYWSKLDEDVHVLLKSYDTEPSNQSAPPSAPPEEPGKAKETAMEIEEGSEVSQPPPTQDNKAASPEPPPAPPFSAGALPESSLTFLATLAHSTKEEIELKLQERMAFSKRAVSCVLETSNKLHCRIEELCDRIQSGAEFDNLGESLQKLNKELLTENRKLQDLATVLQEKHHRLSLQHHELQDRATSTETKVSEMERTIEDLQWDIEKLRKHEQKLNRHLAEALEQLNSGYHISGSSGSFQGGQTTLSVLKFEMLNAELDQNQELANNRMSELEKLQNELQAAVRLKEKLKLDLRTLPEEAVRNTQDFRCLQSQFSLLYNESLQVKTQLDEARAVLLSAKNSHLRQIERMESEELSVQKKLRTEVIQLEDTLAQVRKEYEMLRIEFEQNLAANEQAGPINREMRHLIGSLQNHNHQLKGDVQRYKRKVRDSQAEGSKLRLQIGGPPCPQPGASGSEPTTPVTVKEEEIEVKKEPPTVVPREPETPTTPEVKKEEEEQKKETERTKAREREVERERDKDRERDKEKERERDRDKQKTDESKRKDSDILKQLRAEFKKAQESQKEMKLLLDMYKSAPKEQRDKVQLMAAERKTKAEMEELRVRVQALEEKDRRERKKLADEEALRKIKMAEEQIDHLQRKLTGTKQEEEALLSEMDVTGQAFEDMQEQNIRLMQQLREKDDANFKLMSERIKSNQIHKLLREEKEELAEQVQGLKTQVDAQLSQVQKLEERERLLHTSMTSIEKEVTLRTQSLELNKRKAVEAAQLAEDLKVQVEHVDVTLRDTQNCVCENRSAKEKESFSLKRAQEDVSRLRRRLEKQKKMEVYADADQILQEEIKEYRARLTCPCCNTRKKDAVLTKCFHVFCFECVKTRYESRQRKCPKCNAAFGAHDFHRIYIN</sequence>
<keyword evidence="9 18" id="KW-0863">Zinc-finger</keyword>
<keyword evidence="12" id="KW-0832">Ubl conjugation</keyword>
<evidence type="ECO:0000313" key="26">
    <source>
        <dbReference type="Xenbase" id="XB-GENE-17330240"/>
    </source>
</evidence>
<dbReference type="CDD" id="cd16815">
    <property type="entry name" value="RING-HC_RNF40"/>
    <property type="match status" value="1"/>
</dbReference>
<feature type="domain" description="RING-type" evidence="22">
    <location>
        <begin position="938"/>
        <end position="977"/>
    </location>
</feature>
<comment type="pathway">
    <text evidence="3 19">Protein modification; protein ubiquitination.</text>
</comment>
<evidence type="ECO:0000259" key="22">
    <source>
        <dbReference type="PROSITE" id="PS50089"/>
    </source>
</evidence>
<dbReference type="Pfam" id="PF26095">
    <property type="entry name" value="CC_Bre1"/>
    <property type="match status" value="1"/>
</dbReference>
<evidence type="ECO:0000256" key="14">
    <source>
        <dbReference type="ARBA" id="ARBA00022990"/>
    </source>
</evidence>
<dbReference type="PANTHER" id="PTHR23163">
    <property type="entry name" value="RING FINGER PROTEIN-RELATED"/>
    <property type="match status" value="1"/>
</dbReference>
<organism evidence="24">
    <name type="scientific">Xenopus laevis</name>
    <name type="common">African clawed frog</name>
    <dbReference type="NCBI Taxonomy" id="8355"/>
    <lineage>
        <taxon>Eukaryota</taxon>
        <taxon>Metazoa</taxon>
        <taxon>Chordata</taxon>
        <taxon>Craniata</taxon>
        <taxon>Vertebrata</taxon>
        <taxon>Euteleostomi</taxon>
        <taxon>Amphibia</taxon>
        <taxon>Batrachia</taxon>
        <taxon>Anura</taxon>
        <taxon>Pipoidea</taxon>
        <taxon>Pipidae</taxon>
        <taxon>Xenopodinae</taxon>
        <taxon>Xenopus</taxon>
        <taxon>Xenopus</taxon>
    </lineage>
</organism>
<keyword evidence="13 19" id="KW-0156">Chromatin regulator</keyword>
<evidence type="ECO:0000256" key="5">
    <source>
        <dbReference type="ARBA" id="ARBA00022499"/>
    </source>
</evidence>
<reference evidence="24 25" key="1">
    <citation type="submission" date="2022-04" db="UniProtKB">
        <authorList>
            <consortium name="RefSeq"/>
        </authorList>
    </citation>
    <scope>IDENTIFICATION</scope>
    <source>
        <strain evidence="24 25">J_2021</strain>
        <tissue evidence="24 25">Erythrocytes</tissue>
    </source>
</reference>
<keyword evidence="5" id="KW-1017">Isopeptide bond</keyword>
<dbReference type="SUPFAM" id="SSF57850">
    <property type="entry name" value="RING/U-box"/>
    <property type="match status" value="1"/>
</dbReference>
<evidence type="ECO:0000256" key="18">
    <source>
        <dbReference type="PROSITE-ProRule" id="PRU00175"/>
    </source>
</evidence>
<dbReference type="InterPro" id="IPR018957">
    <property type="entry name" value="Znf_C3HC4_RING-type"/>
</dbReference>
<dbReference type="GO" id="GO:0005634">
    <property type="term" value="C:nucleus"/>
    <property type="evidence" value="ECO:0000318"/>
    <property type="project" value="GO_Central"/>
</dbReference>
<dbReference type="OMA" id="THIEIMT"/>
<dbReference type="Gene3D" id="3.30.40.10">
    <property type="entry name" value="Zinc/RING finger domain, C3HC4 (zinc finger)"/>
    <property type="match status" value="1"/>
</dbReference>
<dbReference type="PaxDb" id="8355-A0A1L8EZ03"/>
<dbReference type="GO" id="GO:0061630">
    <property type="term" value="F:ubiquitin protein ligase activity"/>
    <property type="evidence" value="ECO:0000318"/>
    <property type="project" value="GO_Central"/>
</dbReference>
<name>A0A1L8EZ03_XENLA</name>
<comment type="catalytic activity">
    <reaction evidence="1 19">
        <text>S-ubiquitinyl-[E2 ubiquitin-conjugating enzyme]-L-cysteine + [acceptor protein]-L-lysine = [E2 ubiquitin-conjugating enzyme]-L-cysteine + N(6)-ubiquitinyl-[acceptor protein]-L-lysine.</text>
        <dbReference type="EC" id="2.3.2.27"/>
    </reaction>
</comment>
<evidence type="ECO:0000256" key="19">
    <source>
        <dbReference type="RuleBase" id="RU365038"/>
    </source>
</evidence>
<feature type="compositionally biased region" description="Basic and acidic residues" evidence="21">
    <location>
        <begin position="584"/>
        <end position="642"/>
    </location>
</feature>
<dbReference type="PROSITE" id="PS00518">
    <property type="entry name" value="ZF_RING_1"/>
    <property type="match status" value="1"/>
</dbReference>
<evidence type="ECO:0000313" key="24">
    <source>
        <dbReference type="RefSeq" id="XP_018092198.1"/>
    </source>
</evidence>
<keyword evidence="6" id="KW-0597">Phosphoprotein</keyword>
<evidence type="ECO:0000256" key="11">
    <source>
        <dbReference type="ARBA" id="ARBA00022833"/>
    </source>
</evidence>
<evidence type="ECO:0000256" key="1">
    <source>
        <dbReference type="ARBA" id="ARBA00000900"/>
    </source>
</evidence>
<dbReference type="GeneID" id="398495"/>
<dbReference type="Xenbase" id="XB-GENE-17330240">
    <property type="gene designation" value="rnf40.L"/>
</dbReference>
<dbReference type="InterPro" id="IPR013083">
    <property type="entry name" value="Znf_RING/FYVE/PHD"/>
</dbReference>
<evidence type="ECO:0000256" key="16">
    <source>
        <dbReference type="ARBA" id="ARBA00023242"/>
    </source>
</evidence>
<dbReference type="EC" id="2.3.2.27" evidence="19"/>
<evidence type="ECO:0000256" key="4">
    <source>
        <dbReference type="ARBA" id="ARBA00005555"/>
    </source>
</evidence>
<keyword evidence="8 19" id="KW-0479">Metal-binding</keyword>
<gene>
    <name evidence="24 25 26" type="primary">rnf40.L</name>
</gene>
<dbReference type="PROSITE" id="PS50089">
    <property type="entry name" value="ZF_RING_2"/>
    <property type="match status" value="1"/>
</dbReference>
<dbReference type="UniPathway" id="UPA00143"/>
<evidence type="ECO:0000256" key="2">
    <source>
        <dbReference type="ARBA" id="ARBA00004123"/>
    </source>
</evidence>
<keyword evidence="11 19" id="KW-0862">Zinc</keyword>
<evidence type="ECO:0000256" key="12">
    <source>
        <dbReference type="ARBA" id="ARBA00022843"/>
    </source>
</evidence>
<feature type="coiled-coil region" evidence="20">
    <location>
        <begin position="238"/>
        <end position="321"/>
    </location>
</feature>
<feature type="region of interest" description="Disordered" evidence="21">
    <location>
        <begin position="112"/>
        <end position="173"/>
    </location>
</feature>
<proteinExistence type="inferred from homology"/>
<feature type="region of interest" description="Disordered" evidence="21">
    <location>
        <begin position="508"/>
        <end position="642"/>
    </location>
</feature>
<dbReference type="Proteomes" id="UP000186698">
    <property type="component" value="Chromosome 9_10L"/>
</dbReference>
<dbReference type="GO" id="GO:0016567">
    <property type="term" value="P:protein ubiquitination"/>
    <property type="evidence" value="ECO:0007669"/>
    <property type="project" value="UniProtKB-UniRule"/>
</dbReference>
<dbReference type="RefSeq" id="XP_018092199.1">
    <property type="nucleotide sequence ID" value="XM_018236710.2"/>
</dbReference>
<evidence type="ECO:0000313" key="25">
    <source>
        <dbReference type="RefSeq" id="XP_018092199.1"/>
    </source>
</evidence>
<dbReference type="GO" id="GO:0006325">
    <property type="term" value="P:chromatin organization"/>
    <property type="evidence" value="ECO:0007669"/>
    <property type="project" value="UniProtKB-KW"/>
</dbReference>
<dbReference type="Pfam" id="PF26052">
    <property type="entry name" value="BRE1B"/>
    <property type="match status" value="1"/>
</dbReference>
<keyword evidence="10 19" id="KW-0833">Ubl conjugation pathway</keyword>
<comment type="similarity">
    <text evidence="4 19">Belongs to the BRE1 family.</text>
</comment>
<dbReference type="STRING" id="8355.A0A1L8EZ03"/>
<evidence type="ECO:0000256" key="17">
    <source>
        <dbReference type="ARBA" id="ARBA00037123"/>
    </source>
</evidence>
<dbReference type="FunFam" id="3.30.40.10:FF:000040">
    <property type="entry name" value="E3 ubiquitin protein ligase"/>
    <property type="match status" value="1"/>
</dbReference>
<dbReference type="PANTHER" id="PTHR23163:SF4">
    <property type="entry name" value="E3 UBIQUITIN-PROTEIN LIGASE BRE1B"/>
    <property type="match status" value="1"/>
</dbReference>
<comment type="subcellular location">
    <subcellularLocation>
        <location evidence="2 19">Nucleus</location>
    </subcellularLocation>
</comment>
<dbReference type="Pfam" id="PF00097">
    <property type="entry name" value="zf-C3HC4"/>
    <property type="match status" value="1"/>
</dbReference>
<keyword evidence="16 19" id="KW-0539">Nucleus</keyword>